<evidence type="ECO:0000256" key="1">
    <source>
        <dbReference type="SAM" id="SignalP"/>
    </source>
</evidence>
<evidence type="ECO:0000313" key="3">
    <source>
        <dbReference type="EMBL" id="KAK0437470.1"/>
    </source>
</evidence>
<keyword evidence="1" id="KW-0732">Signal</keyword>
<comment type="caution">
    <text evidence="3">The sequence shown here is derived from an EMBL/GenBank/DDBJ whole genome shotgun (WGS) entry which is preliminary data.</text>
</comment>
<name>A0AA39J797_9AGAR</name>
<feature type="chain" id="PRO_5041360705" description="CxC2-like cysteine cluster KDZ transposase-associated domain-containing protein" evidence="1">
    <location>
        <begin position="20"/>
        <end position="257"/>
    </location>
</feature>
<reference evidence="3" key="1">
    <citation type="submission" date="2023-06" db="EMBL/GenBank/DDBJ databases">
        <authorList>
            <consortium name="Lawrence Berkeley National Laboratory"/>
            <person name="Ahrendt S."/>
            <person name="Sahu N."/>
            <person name="Indic B."/>
            <person name="Wong-Bajracharya J."/>
            <person name="Merenyi Z."/>
            <person name="Ke H.-M."/>
            <person name="Monk M."/>
            <person name="Kocsube S."/>
            <person name="Drula E."/>
            <person name="Lipzen A."/>
            <person name="Balint B."/>
            <person name="Henrissat B."/>
            <person name="Andreopoulos B."/>
            <person name="Martin F.M."/>
            <person name="Harder C.B."/>
            <person name="Rigling D."/>
            <person name="Ford K.L."/>
            <person name="Foster G.D."/>
            <person name="Pangilinan J."/>
            <person name="Papanicolaou A."/>
            <person name="Barry K."/>
            <person name="LaButti K."/>
            <person name="Viragh M."/>
            <person name="Koriabine M."/>
            <person name="Yan M."/>
            <person name="Riley R."/>
            <person name="Champramary S."/>
            <person name="Plett K.L."/>
            <person name="Tsai I.J."/>
            <person name="Slot J."/>
            <person name="Sipos G."/>
            <person name="Plett J."/>
            <person name="Nagy L.G."/>
            <person name="Grigoriev I.V."/>
        </authorList>
    </citation>
    <scope>NUCLEOTIDE SEQUENCE</scope>
    <source>
        <strain evidence="3">FPL87.14</strain>
    </source>
</reference>
<feature type="domain" description="CxC2-like cysteine cluster KDZ transposase-associated" evidence="2">
    <location>
        <begin position="79"/>
        <end position="175"/>
    </location>
</feature>
<dbReference type="AlphaFoldDB" id="A0AA39J797"/>
<accession>A0AA39J797</accession>
<dbReference type="InterPro" id="IPR041457">
    <property type="entry name" value="CxC2_KDZ-assoc"/>
</dbReference>
<evidence type="ECO:0000313" key="4">
    <source>
        <dbReference type="Proteomes" id="UP001175226"/>
    </source>
</evidence>
<feature type="signal peptide" evidence="1">
    <location>
        <begin position="1"/>
        <end position="19"/>
    </location>
</feature>
<keyword evidence="4" id="KW-1185">Reference proteome</keyword>
<gene>
    <name evidence="3" type="ORF">EV421DRAFT_1715135</name>
</gene>
<organism evidence="3 4">
    <name type="scientific">Armillaria borealis</name>
    <dbReference type="NCBI Taxonomy" id="47425"/>
    <lineage>
        <taxon>Eukaryota</taxon>
        <taxon>Fungi</taxon>
        <taxon>Dikarya</taxon>
        <taxon>Basidiomycota</taxon>
        <taxon>Agaricomycotina</taxon>
        <taxon>Agaricomycetes</taxon>
        <taxon>Agaricomycetidae</taxon>
        <taxon>Agaricales</taxon>
        <taxon>Marasmiineae</taxon>
        <taxon>Physalacriaceae</taxon>
        <taxon>Armillaria</taxon>
    </lineage>
</organism>
<sequence>MKPFLPLFLFIQSTYLAENYDEWVHQMCTCGSGSLSQYRCRSCHLRPPSCPQCIKTTHHHLPFHRIEKWNGHYFEKTSLRNLGFVFSLRHGREPCPNQLETAFRKIIVMDVNSYHNVDFQFCFCWDHELDEAKQLFGHQLFPATVMRPETIFTTEVLDSFDIHHSTSTKSAESFLWCCICVRLLSHLLLQDSYRTFMRASHIHRHLQAIWRSRHVHNIDDFITHQRKDSIAVHCPACPEPEWNIELDVLQNALKSEK</sequence>
<evidence type="ECO:0000259" key="2">
    <source>
        <dbReference type="Pfam" id="PF18803"/>
    </source>
</evidence>
<dbReference type="EMBL" id="JAUEPT010000048">
    <property type="protein sequence ID" value="KAK0437470.1"/>
    <property type="molecule type" value="Genomic_DNA"/>
</dbReference>
<dbReference type="Proteomes" id="UP001175226">
    <property type="component" value="Unassembled WGS sequence"/>
</dbReference>
<dbReference type="Pfam" id="PF18803">
    <property type="entry name" value="CxC2"/>
    <property type="match status" value="1"/>
</dbReference>
<proteinExistence type="predicted"/>
<protein>
    <recommendedName>
        <fullName evidence="2">CxC2-like cysteine cluster KDZ transposase-associated domain-containing protein</fullName>
    </recommendedName>
</protein>